<keyword evidence="5" id="KW-1185">Reference proteome</keyword>
<dbReference type="GO" id="GO:0036503">
    <property type="term" value="P:ERAD pathway"/>
    <property type="evidence" value="ECO:0007669"/>
    <property type="project" value="TreeGrafter"/>
</dbReference>
<dbReference type="InterPro" id="IPR034543">
    <property type="entry name" value="LCL2"/>
</dbReference>
<organism evidence="4 5">
    <name type="scientific">Mucor velutinosus</name>
    <dbReference type="NCBI Taxonomy" id="708070"/>
    <lineage>
        <taxon>Eukaryota</taxon>
        <taxon>Fungi</taxon>
        <taxon>Fungi incertae sedis</taxon>
        <taxon>Mucoromycota</taxon>
        <taxon>Mucoromycotina</taxon>
        <taxon>Mucoromycetes</taxon>
        <taxon>Mucorales</taxon>
        <taxon>Mucorineae</taxon>
        <taxon>Mucoraceae</taxon>
        <taxon>Mucor</taxon>
    </lineage>
</organism>
<dbReference type="PANTHER" id="PTHR38425:SF1">
    <property type="entry name" value="LONG CHRONOLOGICAL LIFESPAN PROTEIN 2"/>
    <property type="match status" value="1"/>
</dbReference>
<comment type="caution">
    <text evidence="4">The sequence shown here is derived from an EMBL/GenBank/DDBJ whole genome shotgun (WGS) entry which is preliminary data.</text>
</comment>
<evidence type="ECO:0000313" key="4">
    <source>
        <dbReference type="EMBL" id="KAK4514064.1"/>
    </source>
</evidence>
<accession>A0AAN7DCL7</accession>
<reference evidence="4 5" key="1">
    <citation type="submission" date="2022-11" db="EMBL/GenBank/DDBJ databases">
        <title>Mucor velutinosus strain NIH1002 WGS.</title>
        <authorList>
            <person name="Subramanian P."/>
            <person name="Mullikin J.C."/>
            <person name="Segre J.A."/>
            <person name="Zelazny A.M."/>
        </authorList>
    </citation>
    <scope>NUCLEOTIDE SEQUENCE [LARGE SCALE GENOMIC DNA]</scope>
    <source>
        <strain evidence="4 5">NIH1002</strain>
    </source>
</reference>
<evidence type="ECO:0000256" key="3">
    <source>
        <dbReference type="ARBA" id="ARBA00022729"/>
    </source>
</evidence>
<protein>
    <recommendedName>
        <fullName evidence="2">Long chronological lifespan protein 2</fullName>
    </recommendedName>
</protein>
<dbReference type="EMBL" id="JASEJX010000016">
    <property type="protein sequence ID" value="KAK4514064.1"/>
    <property type="molecule type" value="Genomic_DNA"/>
</dbReference>
<dbReference type="Proteomes" id="UP001304243">
    <property type="component" value="Unassembled WGS sequence"/>
</dbReference>
<comment type="similarity">
    <text evidence="1">Belongs to the LCL2 family.</text>
</comment>
<dbReference type="GeneID" id="89949758"/>
<dbReference type="RefSeq" id="XP_064680730.1">
    <property type="nucleotide sequence ID" value="XM_064825353.1"/>
</dbReference>
<sequence>MLHATTKLFTIIVFIYTINIVHAFDIKQVLFGNKAAVNDKLTPSFGRPVEERPASNRADIPCDHYICEGTGACVLTPLDCPCRLETDIKCEVGDWYICIRGDQSCSSMQ</sequence>
<evidence type="ECO:0000256" key="2">
    <source>
        <dbReference type="ARBA" id="ARBA00018534"/>
    </source>
</evidence>
<keyword evidence="3" id="KW-0732">Signal</keyword>
<evidence type="ECO:0000313" key="5">
    <source>
        <dbReference type="Proteomes" id="UP001304243"/>
    </source>
</evidence>
<evidence type="ECO:0000256" key="1">
    <source>
        <dbReference type="ARBA" id="ARBA00010545"/>
    </source>
</evidence>
<name>A0AAN7DCL7_9FUNG</name>
<dbReference type="PANTHER" id="PTHR38425">
    <property type="entry name" value="LONG CHRONOLOGICAL LIFESPAN PROTEIN 2"/>
    <property type="match status" value="1"/>
</dbReference>
<proteinExistence type="inferred from homology"/>
<gene>
    <name evidence="4" type="ORF">ATC70_006072</name>
</gene>
<dbReference type="AlphaFoldDB" id="A0AAN7DCL7"/>